<dbReference type="EMBL" id="JANBVO010000016">
    <property type="protein sequence ID" value="KAJ9144705.1"/>
    <property type="molecule type" value="Genomic_DNA"/>
</dbReference>
<reference evidence="2" key="1">
    <citation type="submission" date="2022-07" db="EMBL/GenBank/DDBJ databases">
        <title>Fungi with potential for degradation of polypropylene.</title>
        <authorList>
            <person name="Gostincar C."/>
        </authorList>
    </citation>
    <scope>NUCLEOTIDE SEQUENCE</scope>
    <source>
        <strain evidence="2">EXF-13308</strain>
    </source>
</reference>
<name>A0AA38VEP4_9PEZI</name>
<gene>
    <name evidence="2" type="ORF">NKR23_g5787</name>
</gene>
<evidence type="ECO:0000256" key="1">
    <source>
        <dbReference type="SAM" id="MobiDB-lite"/>
    </source>
</evidence>
<sequence>MAPWGHFMWQVYLAWENTIVQSILRRPGFHRVVQRIHRQVEDFKYGRHPDEPLRPGEATADTTKTNSKFLEHFVDELRNQWRGTPTQPPPGPPKK</sequence>
<protein>
    <submittedName>
        <fullName evidence="2">Uncharacterized protein</fullName>
    </submittedName>
</protein>
<feature type="region of interest" description="Disordered" evidence="1">
    <location>
        <begin position="46"/>
        <end position="65"/>
    </location>
</feature>
<proteinExistence type="predicted"/>
<dbReference type="AlphaFoldDB" id="A0AA38VEP4"/>
<dbReference type="InterPro" id="IPR020301">
    <property type="entry name" value="Mrx7"/>
</dbReference>
<accession>A0AA38VEP4</accession>
<keyword evidence="3" id="KW-1185">Reference proteome</keyword>
<evidence type="ECO:0000313" key="3">
    <source>
        <dbReference type="Proteomes" id="UP001174694"/>
    </source>
</evidence>
<evidence type="ECO:0000313" key="2">
    <source>
        <dbReference type="EMBL" id="KAJ9144705.1"/>
    </source>
</evidence>
<organism evidence="2 3">
    <name type="scientific">Pleurostoma richardsiae</name>
    <dbReference type="NCBI Taxonomy" id="41990"/>
    <lineage>
        <taxon>Eukaryota</taxon>
        <taxon>Fungi</taxon>
        <taxon>Dikarya</taxon>
        <taxon>Ascomycota</taxon>
        <taxon>Pezizomycotina</taxon>
        <taxon>Sordariomycetes</taxon>
        <taxon>Sordariomycetidae</taxon>
        <taxon>Calosphaeriales</taxon>
        <taxon>Pleurostomataceae</taxon>
        <taxon>Pleurostoma</taxon>
    </lineage>
</organism>
<comment type="caution">
    <text evidence="2">The sequence shown here is derived from an EMBL/GenBank/DDBJ whole genome shotgun (WGS) entry which is preliminary data.</text>
</comment>
<dbReference type="Proteomes" id="UP001174694">
    <property type="component" value="Unassembled WGS sequence"/>
</dbReference>
<dbReference type="Pfam" id="PF10906">
    <property type="entry name" value="Mrx7"/>
    <property type="match status" value="1"/>
</dbReference>